<dbReference type="InterPro" id="IPR019734">
    <property type="entry name" value="TPR_rpt"/>
</dbReference>
<dbReference type="PANTHER" id="PTHR30032:SF4">
    <property type="entry name" value="AMIDASE ENHANCER"/>
    <property type="match status" value="1"/>
</dbReference>
<dbReference type="SUPFAM" id="SSF48452">
    <property type="entry name" value="TPR-like"/>
    <property type="match status" value="1"/>
</dbReference>
<dbReference type="InterPro" id="IPR013486">
    <property type="entry name" value="SpoIID/LytB"/>
</dbReference>
<dbReference type="HOGENOM" id="CLU_516517_0_0_7"/>
<dbReference type="eggNOG" id="COG4105">
    <property type="taxonomic scope" value="Bacteria"/>
</dbReference>
<dbReference type="Pfam" id="PF13174">
    <property type="entry name" value="TPR_6"/>
    <property type="match status" value="1"/>
</dbReference>
<evidence type="ECO:0000313" key="3">
    <source>
        <dbReference type="Proteomes" id="UP000008561"/>
    </source>
</evidence>
<proteinExistence type="predicted"/>
<reference evidence="2 3" key="1">
    <citation type="submission" date="2007-10" db="EMBL/GenBank/DDBJ databases">
        <title>Complete sequence of Desulfococcus oleovorans Hxd3.</title>
        <authorList>
            <consortium name="US DOE Joint Genome Institute"/>
            <person name="Copeland A."/>
            <person name="Lucas S."/>
            <person name="Lapidus A."/>
            <person name="Barry K."/>
            <person name="Glavina del Rio T."/>
            <person name="Dalin E."/>
            <person name="Tice H."/>
            <person name="Pitluck S."/>
            <person name="Kiss H."/>
            <person name="Brettin T."/>
            <person name="Bruce D."/>
            <person name="Detter J.C."/>
            <person name="Han C."/>
            <person name="Schmutz J."/>
            <person name="Larimer F."/>
            <person name="Land M."/>
            <person name="Hauser L."/>
            <person name="Kyrpides N."/>
            <person name="Kim E."/>
            <person name="Wawrik B."/>
            <person name="Richardson P."/>
        </authorList>
    </citation>
    <scope>NUCLEOTIDE SEQUENCE [LARGE SCALE GENOMIC DNA]</scope>
    <source>
        <strain evidence="3">DSM 6200 / JCM 39069 / Hxd3</strain>
    </source>
</reference>
<dbReference type="Pfam" id="PF08486">
    <property type="entry name" value="SpoIID"/>
    <property type="match status" value="1"/>
</dbReference>
<dbReference type="Gene3D" id="1.25.40.10">
    <property type="entry name" value="Tetratricopeptide repeat domain"/>
    <property type="match status" value="1"/>
</dbReference>
<dbReference type="InterPro" id="IPR011990">
    <property type="entry name" value="TPR-like_helical_dom_sf"/>
</dbReference>
<dbReference type="Proteomes" id="UP000008561">
    <property type="component" value="Chromosome"/>
</dbReference>
<dbReference type="EMBL" id="CP000859">
    <property type="protein sequence ID" value="ABW65845.1"/>
    <property type="molecule type" value="Genomic_DNA"/>
</dbReference>
<accession>A8ZRS8</accession>
<keyword evidence="3" id="KW-1185">Reference proteome</keyword>
<gene>
    <name evidence="2" type="ordered locus">Dole_0035</name>
</gene>
<dbReference type="AlphaFoldDB" id="A8ZRS8"/>
<protein>
    <submittedName>
        <fullName evidence="2">SpoIID/LytB domain</fullName>
    </submittedName>
</protein>
<dbReference type="NCBIfam" id="TIGR02669">
    <property type="entry name" value="SpoIID_LytB"/>
    <property type="match status" value="1"/>
</dbReference>
<organism evidence="2 3">
    <name type="scientific">Desulfosudis oleivorans (strain DSM 6200 / JCM 39069 / Hxd3)</name>
    <name type="common">Desulfococcus oleovorans</name>
    <dbReference type="NCBI Taxonomy" id="96561"/>
    <lineage>
        <taxon>Bacteria</taxon>
        <taxon>Pseudomonadati</taxon>
        <taxon>Thermodesulfobacteriota</taxon>
        <taxon>Desulfobacteria</taxon>
        <taxon>Desulfobacterales</taxon>
        <taxon>Desulfosudaceae</taxon>
        <taxon>Desulfosudis</taxon>
    </lineage>
</organism>
<dbReference type="InterPro" id="IPR051922">
    <property type="entry name" value="Bact_Sporulation_Assoc"/>
</dbReference>
<dbReference type="STRING" id="96561.Dole_0035"/>
<dbReference type="eggNOG" id="COG2385">
    <property type="taxonomic scope" value="Bacteria"/>
</dbReference>
<feature type="domain" description="Sporulation stage II protein D amidase enhancer LytB N-terminal" evidence="1">
    <location>
        <begin position="247"/>
        <end position="336"/>
    </location>
</feature>
<dbReference type="GO" id="GO:0030288">
    <property type="term" value="C:outer membrane-bounded periplasmic space"/>
    <property type="evidence" value="ECO:0007669"/>
    <property type="project" value="TreeGrafter"/>
</dbReference>
<dbReference type="GO" id="GO:0030435">
    <property type="term" value="P:sporulation resulting in formation of a cellular spore"/>
    <property type="evidence" value="ECO:0007669"/>
    <property type="project" value="InterPro"/>
</dbReference>
<dbReference type="KEGG" id="dol:Dole_0035"/>
<dbReference type="PANTHER" id="PTHR30032">
    <property type="entry name" value="N-ACETYLMURAMOYL-L-ALANINE AMIDASE-RELATED"/>
    <property type="match status" value="1"/>
</dbReference>
<dbReference type="InterPro" id="IPR013693">
    <property type="entry name" value="SpoIID/LytB_N"/>
</dbReference>
<evidence type="ECO:0000259" key="1">
    <source>
        <dbReference type="Pfam" id="PF08486"/>
    </source>
</evidence>
<sequence>MWPVLLHAANGGLPAESDFLFAQAETQVAAGRYLEAIGLYQTVADTTPDAGEKARALLLVGYAHAQYLDQHDKALLYFDYILTNWPGSAAAEEALYRKGMVLYETERYAKAYQAFTAYQERYPHTGRRYTAGVWAESAANLAATQALRMNRESLAAVRKDTTVRVLVAESADTVHLASGTRLTLTDTASGKTSMLRSQATTIGAKQGRLTINGKSTATTRCRITSPQPIAVNGTRYRGAVVVSADGGTVSAINHVDIEPYLYGVVPREMPASWPEQALMAQAVASRTYALYVKQKSADRSFDVRATTASQVYGGYDAEMPAANRAVDATQGQVLTYNGNLIVAYFHANSGGYTECPENVWGAALPYLADRPDRYSREVPGSQWEFFLPYDEAQAQLARYGVHVGGVRGFVFNGKSRSGRIQDVSVVSDAGVWHMPGNMFRLAIGSTRLKSMCFEAARSDQGVLFRGAGYGHGVGMSQWGARTMALEGHDYKTILKHYYRNITIASLDR</sequence>
<name>A8ZRS8_DESOH</name>
<evidence type="ECO:0000313" key="2">
    <source>
        <dbReference type="EMBL" id="ABW65845.1"/>
    </source>
</evidence>